<evidence type="ECO:0000256" key="3">
    <source>
        <dbReference type="ARBA" id="ARBA00023002"/>
    </source>
</evidence>
<name>A0A3B0T1Y7_9ZZZZ</name>
<evidence type="ECO:0000259" key="5">
    <source>
        <dbReference type="Pfam" id="PF00296"/>
    </source>
</evidence>
<evidence type="ECO:0000313" key="6">
    <source>
        <dbReference type="EMBL" id="VAW06369.1"/>
    </source>
</evidence>
<dbReference type="InterPro" id="IPR011251">
    <property type="entry name" value="Luciferase-like_dom"/>
</dbReference>
<dbReference type="PANTHER" id="PTHR42847">
    <property type="entry name" value="ALKANESULFONATE MONOOXYGENASE"/>
    <property type="match status" value="1"/>
</dbReference>
<dbReference type="InterPro" id="IPR036661">
    <property type="entry name" value="Luciferase-like_sf"/>
</dbReference>
<evidence type="ECO:0000256" key="4">
    <source>
        <dbReference type="ARBA" id="ARBA00023033"/>
    </source>
</evidence>
<protein>
    <recommendedName>
        <fullName evidence="5">Luciferase-like domain-containing protein</fullName>
    </recommendedName>
</protein>
<keyword evidence="1" id="KW-0285">Flavoprotein</keyword>
<keyword evidence="4" id="KW-0503">Monooxygenase</keyword>
<organism evidence="6">
    <name type="scientific">hydrothermal vent metagenome</name>
    <dbReference type="NCBI Taxonomy" id="652676"/>
    <lineage>
        <taxon>unclassified sequences</taxon>
        <taxon>metagenomes</taxon>
        <taxon>ecological metagenomes</taxon>
    </lineage>
</organism>
<proteinExistence type="predicted"/>
<evidence type="ECO:0000256" key="2">
    <source>
        <dbReference type="ARBA" id="ARBA00022643"/>
    </source>
</evidence>
<dbReference type="PANTHER" id="PTHR42847:SF4">
    <property type="entry name" value="ALKANESULFONATE MONOOXYGENASE-RELATED"/>
    <property type="match status" value="1"/>
</dbReference>
<evidence type="ECO:0000256" key="1">
    <source>
        <dbReference type="ARBA" id="ARBA00022630"/>
    </source>
</evidence>
<dbReference type="Gene3D" id="3.20.20.30">
    <property type="entry name" value="Luciferase-like domain"/>
    <property type="match status" value="1"/>
</dbReference>
<dbReference type="EMBL" id="UOEK01000348">
    <property type="protein sequence ID" value="VAW06369.1"/>
    <property type="molecule type" value="Genomic_DNA"/>
</dbReference>
<dbReference type="SUPFAM" id="SSF51679">
    <property type="entry name" value="Bacterial luciferase-like"/>
    <property type="match status" value="1"/>
</dbReference>
<keyword evidence="2" id="KW-0288">FMN</keyword>
<sequence length="311" mass="34053">MELGLMVEPQLGGTYDDLLALAQWADEAGLDSFARSDHYLHNDTNAHATDALISLAGLARETKQIKLTTLVSPLTFRNPAVMAKSAATIDEMSGGRMELGVGTGWMASEHDSFGLELPDLSERFSRLYETLAYLHAAFGRKDGGFSGRHYHLDDMDVLPRPTGKLPIIIGGSGMKKTPTFAGKFADEYNMFVTDDETLTERRQVMQQAAINAGRSPGDIKISFVGPAFVGDTEDEGLEKLAEHAVSHGQDPEQLETSMRAKHVPIGSRDQAFATMQELTDLGVGRYYYQVFKPLADIDFVDLDTVFSALRG</sequence>
<dbReference type="Pfam" id="PF00296">
    <property type="entry name" value="Bac_luciferase"/>
    <property type="match status" value="1"/>
</dbReference>
<feature type="domain" description="Luciferase-like" evidence="5">
    <location>
        <begin position="10"/>
        <end position="250"/>
    </location>
</feature>
<keyword evidence="3" id="KW-0560">Oxidoreductase</keyword>
<accession>A0A3B0T1Y7</accession>
<dbReference type="GO" id="GO:0046306">
    <property type="term" value="P:alkanesulfonate catabolic process"/>
    <property type="evidence" value="ECO:0007669"/>
    <property type="project" value="TreeGrafter"/>
</dbReference>
<dbReference type="GO" id="GO:0008726">
    <property type="term" value="F:alkanesulfonate monooxygenase activity"/>
    <property type="evidence" value="ECO:0007669"/>
    <property type="project" value="TreeGrafter"/>
</dbReference>
<dbReference type="InterPro" id="IPR050172">
    <property type="entry name" value="SsuD_RutA_monooxygenase"/>
</dbReference>
<dbReference type="AlphaFoldDB" id="A0A3B0T1Y7"/>
<reference evidence="6" key="1">
    <citation type="submission" date="2018-06" db="EMBL/GenBank/DDBJ databases">
        <authorList>
            <person name="Zhirakovskaya E."/>
        </authorList>
    </citation>
    <scope>NUCLEOTIDE SEQUENCE</scope>
</reference>
<gene>
    <name evidence="6" type="ORF">MNBD_ACTINO02-2114</name>
</gene>